<dbReference type="Proteomes" id="UP000266841">
    <property type="component" value="Unassembled WGS sequence"/>
</dbReference>
<evidence type="ECO:0000313" key="3">
    <source>
        <dbReference type="Proteomes" id="UP000266841"/>
    </source>
</evidence>
<keyword evidence="3" id="KW-1185">Reference proteome</keyword>
<dbReference type="AlphaFoldDB" id="K0T226"/>
<sequence>MAVAVGAVDDVTCISTNSTTNQTYSDQLLPEGSLLRVGRAPPVQKGRAQQNTNRRSKADDGPPRNANEHDYPVDEPSSRPCRPIREFADNPPYLVVTTDRPDGKTLLRRTTFGPRSSLHISGAAIKCSGKHPRGCESADDLLLYTTSAADTLVLQSGIERDYLPGNTSK</sequence>
<feature type="compositionally biased region" description="Basic and acidic residues" evidence="1">
    <location>
        <begin position="56"/>
        <end position="72"/>
    </location>
</feature>
<name>K0T226_THAOC</name>
<gene>
    <name evidence="2" type="ORF">THAOC_14730</name>
</gene>
<dbReference type="EMBL" id="AGNL01017160">
    <property type="protein sequence ID" value="EJK64527.1"/>
    <property type="molecule type" value="Genomic_DNA"/>
</dbReference>
<accession>K0T226</accession>
<evidence type="ECO:0000256" key="1">
    <source>
        <dbReference type="SAM" id="MobiDB-lite"/>
    </source>
</evidence>
<organism evidence="2 3">
    <name type="scientific">Thalassiosira oceanica</name>
    <name type="common">Marine diatom</name>
    <dbReference type="NCBI Taxonomy" id="159749"/>
    <lineage>
        <taxon>Eukaryota</taxon>
        <taxon>Sar</taxon>
        <taxon>Stramenopiles</taxon>
        <taxon>Ochrophyta</taxon>
        <taxon>Bacillariophyta</taxon>
        <taxon>Coscinodiscophyceae</taxon>
        <taxon>Thalassiosirophycidae</taxon>
        <taxon>Thalassiosirales</taxon>
        <taxon>Thalassiosiraceae</taxon>
        <taxon>Thalassiosira</taxon>
    </lineage>
</organism>
<evidence type="ECO:0000313" key="2">
    <source>
        <dbReference type="EMBL" id="EJK64527.1"/>
    </source>
</evidence>
<protein>
    <submittedName>
        <fullName evidence="2">Uncharacterized protein</fullName>
    </submittedName>
</protein>
<feature type="non-terminal residue" evidence="2">
    <location>
        <position position="169"/>
    </location>
</feature>
<feature type="region of interest" description="Disordered" evidence="1">
    <location>
        <begin position="40"/>
        <end position="87"/>
    </location>
</feature>
<comment type="caution">
    <text evidence="2">The sequence shown here is derived from an EMBL/GenBank/DDBJ whole genome shotgun (WGS) entry which is preliminary data.</text>
</comment>
<proteinExistence type="predicted"/>
<reference evidence="2 3" key="1">
    <citation type="journal article" date="2012" name="Genome Biol.">
        <title>Genome and low-iron response of an oceanic diatom adapted to chronic iron limitation.</title>
        <authorList>
            <person name="Lommer M."/>
            <person name="Specht M."/>
            <person name="Roy A.S."/>
            <person name="Kraemer L."/>
            <person name="Andreson R."/>
            <person name="Gutowska M.A."/>
            <person name="Wolf J."/>
            <person name="Bergner S.V."/>
            <person name="Schilhabel M.B."/>
            <person name="Klostermeier U.C."/>
            <person name="Beiko R.G."/>
            <person name="Rosenstiel P."/>
            <person name="Hippler M."/>
            <person name="Laroche J."/>
        </authorList>
    </citation>
    <scope>NUCLEOTIDE SEQUENCE [LARGE SCALE GENOMIC DNA]</scope>
    <source>
        <strain evidence="2 3">CCMP1005</strain>
    </source>
</reference>